<evidence type="ECO:0000313" key="1">
    <source>
        <dbReference type="EMBL" id="KAG0553353.1"/>
    </source>
</evidence>
<name>A0A8T0G265_CERPU</name>
<dbReference type="Proteomes" id="UP000822688">
    <property type="component" value="Chromosome 12"/>
</dbReference>
<gene>
    <name evidence="1" type="ORF">KC19_12G004600</name>
</gene>
<sequence length="100" mass="11665">MWLPPLPLRPLFFALLDPFISFNSLTIQSRPHVHHPISSDPLTDYHGIEHLRLPLLHCPSLPSSCRNFWRIGLARDREKVKDLEPGQIKNWSFLAYVSIR</sequence>
<dbReference type="EMBL" id="CM026433">
    <property type="protein sequence ID" value="KAG0553353.1"/>
    <property type="molecule type" value="Genomic_DNA"/>
</dbReference>
<comment type="caution">
    <text evidence="1">The sequence shown here is derived from an EMBL/GenBank/DDBJ whole genome shotgun (WGS) entry which is preliminary data.</text>
</comment>
<dbReference type="AlphaFoldDB" id="A0A8T0G265"/>
<evidence type="ECO:0000313" key="2">
    <source>
        <dbReference type="Proteomes" id="UP000822688"/>
    </source>
</evidence>
<keyword evidence="2" id="KW-1185">Reference proteome</keyword>
<protein>
    <submittedName>
        <fullName evidence="1">Uncharacterized protein</fullName>
    </submittedName>
</protein>
<organism evidence="1 2">
    <name type="scientific">Ceratodon purpureus</name>
    <name type="common">Fire moss</name>
    <name type="synonym">Dicranum purpureum</name>
    <dbReference type="NCBI Taxonomy" id="3225"/>
    <lineage>
        <taxon>Eukaryota</taxon>
        <taxon>Viridiplantae</taxon>
        <taxon>Streptophyta</taxon>
        <taxon>Embryophyta</taxon>
        <taxon>Bryophyta</taxon>
        <taxon>Bryophytina</taxon>
        <taxon>Bryopsida</taxon>
        <taxon>Dicranidae</taxon>
        <taxon>Pseudoditrichales</taxon>
        <taxon>Ditrichaceae</taxon>
        <taxon>Ceratodon</taxon>
    </lineage>
</organism>
<accession>A0A8T0G265</accession>
<proteinExistence type="predicted"/>
<reference evidence="1" key="1">
    <citation type="submission" date="2020-06" db="EMBL/GenBank/DDBJ databases">
        <title>WGS assembly of Ceratodon purpureus strain R40.</title>
        <authorList>
            <person name="Carey S.B."/>
            <person name="Jenkins J."/>
            <person name="Shu S."/>
            <person name="Lovell J.T."/>
            <person name="Sreedasyam A."/>
            <person name="Maumus F."/>
            <person name="Tiley G.P."/>
            <person name="Fernandez-Pozo N."/>
            <person name="Barry K."/>
            <person name="Chen C."/>
            <person name="Wang M."/>
            <person name="Lipzen A."/>
            <person name="Daum C."/>
            <person name="Saski C.A."/>
            <person name="Payton A.C."/>
            <person name="Mcbreen J.C."/>
            <person name="Conrad R.E."/>
            <person name="Kollar L.M."/>
            <person name="Olsson S."/>
            <person name="Huttunen S."/>
            <person name="Landis J.B."/>
            <person name="Wickett N.J."/>
            <person name="Johnson M.G."/>
            <person name="Rensing S.A."/>
            <person name="Grimwood J."/>
            <person name="Schmutz J."/>
            <person name="Mcdaniel S.F."/>
        </authorList>
    </citation>
    <scope>NUCLEOTIDE SEQUENCE</scope>
    <source>
        <strain evidence="1">R40</strain>
    </source>
</reference>